<feature type="domain" description="ABC transporter" evidence="5">
    <location>
        <begin position="28"/>
        <end position="265"/>
    </location>
</feature>
<dbReference type="SUPFAM" id="SSF52540">
    <property type="entry name" value="P-loop containing nucleoside triphosphate hydrolases"/>
    <property type="match status" value="1"/>
</dbReference>
<dbReference type="Pfam" id="PF00005">
    <property type="entry name" value="ABC_tran"/>
    <property type="match status" value="1"/>
</dbReference>
<feature type="region of interest" description="Disordered" evidence="4">
    <location>
        <begin position="1"/>
        <end position="20"/>
    </location>
</feature>
<dbReference type="PROSITE" id="PS50893">
    <property type="entry name" value="ABC_TRANSPORTER_2"/>
    <property type="match status" value="1"/>
</dbReference>
<dbReference type="Gene3D" id="3.40.50.300">
    <property type="entry name" value="P-loop containing nucleotide triphosphate hydrolases"/>
    <property type="match status" value="1"/>
</dbReference>
<keyword evidence="2" id="KW-0547">Nucleotide-binding</keyword>
<evidence type="ECO:0000259" key="5">
    <source>
        <dbReference type="PROSITE" id="PS50893"/>
    </source>
</evidence>
<dbReference type="SMART" id="SM00382">
    <property type="entry name" value="AAA"/>
    <property type="match status" value="1"/>
</dbReference>
<dbReference type="Proteomes" id="UP000288758">
    <property type="component" value="Chromosome"/>
</dbReference>
<dbReference type="GO" id="GO:0016887">
    <property type="term" value="F:ATP hydrolysis activity"/>
    <property type="evidence" value="ECO:0007669"/>
    <property type="project" value="InterPro"/>
</dbReference>
<evidence type="ECO:0000256" key="4">
    <source>
        <dbReference type="SAM" id="MobiDB-lite"/>
    </source>
</evidence>
<dbReference type="InterPro" id="IPR003593">
    <property type="entry name" value="AAA+_ATPase"/>
</dbReference>
<dbReference type="InterPro" id="IPR003439">
    <property type="entry name" value="ABC_transporter-like_ATP-bd"/>
</dbReference>
<dbReference type="CDD" id="cd03261">
    <property type="entry name" value="ABC_Org_Solvent_Resistant"/>
    <property type="match status" value="1"/>
</dbReference>
<dbReference type="PANTHER" id="PTHR43023:SF6">
    <property type="entry name" value="INTERMEMBRANE PHOSPHOLIPID TRANSPORT SYSTEM ATP-BINDING PROTEIN MLAF"/>
    <property type="match status" value="1"/>
</dbReference>
<evidence type="ECO:0000256" key="1">
    <source>
        <dbReference type="ARBA" id="ARBA00022448"/>
    </source>
</evidence>
<feature type="compositionally biased region" description="Basic residues" evidence="4">
    <location>
        <begin position="1"/>
        <end position="10"/>
    </location>
</feature>
<evidence type="ECO:0000313" key="6">
    <source>
        <dbReference type="EMBL" id="QAT88932.1"/>
    </source>
</evidence>
<accession>A0A410S479</accession>
<organism evidence="6 7">
    <name type="scientific">Corallococcus coralloides</name>
    <name type="common">Myxococcus coralloides</name>
    <dbReference type="NCBI Taxonomy" id="184914"/>
    <lineage>
        <taxon>Bacteria</taxon>
        <taxon>Pseudomonadati</taxon>
        <taxon>Myxococcota</taxon>
        <taxon>Myxococcia</taxon>
        <taxon>Myxococcales</taxon>
        <taxon>Cystobacterineae</taxon>
        <taxon>Myxococcaceae</taxon>
        <taxon>Corallococcus</taxon>
    </lineage>
</organism>
<reference evidence="6 7" key="1">
    <citation type="submission" date="2018-12" db="EMBL/GenBank/DDBJ databases">
        <title>Complete Genome Sequence of the Corallopyronin A producing Myxobacterium Corallococcus coralloides B035.</title>
        <authorList>
            <person name="Bouhired S.M."/>
            <person name="Rupp O."/>
            <person name="Blom J."/>
            <person name="Schaeberle T.F."/>
            <person name="Kehraus S."/>
            <person name="Schiefer A."/>
            <person name="Pfarr K."/>
            <person name="Goesmann A."/>
            <person name="Hoerauf A."/>
            <person name="Koenig G.M."/>
        </authorList>
    </citation>
    <scope>NUCLEOTIDE SEQUENCE [LARGE SCALE GENOMIC DNA]</scope>
    <source>
        <strain evidence="6 7">B035</strain>
    </source>
</reference>
<dbReference type="AlphaFoldDB" id="A0A410S479"/>
<keyword evidence="3 6" id="KW-0067">ATP-binding</keyword>
<dbReference type="InterPro" id="IPR017871">
    <property type="entry name" value="ABC_transporter-like_CS"/>
</dbReference>
<dbReference type="EMBL" id="CP034669">
    <property type="protein sequence ID" value="QAT88932.1"/>
    <property type="molecule type" value="Genomic_DNA"/>
</dbReference>
<dbReference type="PROSITE" id="PS00211">
    <property type="entry name" value="ABC_TRANSPORTER_1"/>
    <property type="match status" value="1"/>
</dbReference>
<evidence type="ECO:0000256" key="2">
    <source>
        <dbReference type="ARBA" id="ARBA00022741"/>
    </source>
</evidence>
<dbReference type="InterPro" id="IPR027417">
    <property type="entry name" value="P-loop_NTPase"/>
</dbReference>
<protein>
    <submittedName>
        <fullName evidence="6">ABC transporter ATP-binding protein</fullName>
    </submittedName>
</protein>
<dbReference type="GO" id="GO:0005524">
    <property type="term" value="F:ATP binding"/>
    <property type="evidence" value="ECO:0007669"/>
    <property type="project" value="UniProtKB-KW"/>
</dbReference>
<gene>
    <name evidence="6" type="primary">mkl1</name>
    <name evidence="6" type="ORF">EJ065_7409</name>
</gene>
<dbReference type="PANTHER" id="PTHR43023">
    <property type="entry name" value="PROTEIN TRIGALACTOSYLDIACYLGLYCEROL 3, CHLOROPLASTIC"/>
    <property type="match status" value="1"/>
</dbReference>
<dbReference type="RefSeq" id="WP_128799998.1">
    <property type="nucleotide sequence ID" value="NZ_CP034669.1"/>
</dbReference>
<sequence>MRKAHHHHHRDPAVPFSFRKPTPGEELIRFDGLMKQFGSKRIYDGVDLDVRAGETLVVLGGSGVGKSVLLKCLIGLLHPDGGSILFEGYDLAKFSEEQFVEVRKHVAMVFQGAALFDSLSVADNVAYPLREHFPTMSRAEIQKRVAEKLELVDLPNTEKLMPSDLSGGMRKRVGLARAIATEPEVILWDEPTTGLDPVTTQTINELIDSMKQRLGATSIVVTHDMVSAFVLADRMAMLANRKIVQVGTPEEMRRSQVPEVRAFIDARRLELNPRGTP</sequence>
<keyword evidence="1" id="KW-0813">Transport</keyword>
<evidence type="ECO:0000313" key="7">
    <source>
        <dbReference type="Proteomes" id="UP000288758"/>
    </source>
</evidence>
<evidence type="ECO:0000256" key="3">
    <source>
        <dbReference type="ARBA" id="ARBA00022840"/>
    </source>
</evidence>
<name>A0A410S479_CORCK</name>
<proteinExistence type="predicted"/>